<feature type="binding site" evidence="2">
    <location>
        <begin position="27"/>
        <end position="30"/>
    </location>
    <ligand>
        <name>substrate</name>
    </ligand>
</feature>
<feature type="active site" evidence="2">
    <location>
        <position position="26"/>
    </location>
</feature>
<keyword evidence="1 2" id="KW-0808">Transferase</keyword>
<keyword evidence="2" id="KW-0460">Magnesium</keyword>
<dbReference type="Pfam" id="PF01255">
    <property type="entry name" value="Prenyltransf"/>
    <property type="match status" value="1"/>
</dbReference>
<evidence type="ECO:0000256" key="1">
    <source>
        <dbReference type="ARBA" id="ARBA00022679"/>
    </source>
</evidence>
<feature type="active site" description="Proton acceptor" evidence="2">
    <location>
        <position position="74"/>
    </location>
</feature>
<feature type="binding site" evidence="2">
    <location>
        <position position="194"/>
    </location>
    <ligand>
        <name>substrate</name>
    </ligand>
</feature>
<reference evidence="3 4" key="1">
    <citation type="submission" date="2011-08" db="EMBL/GenBank/DDBJ databases">
        <title>The Genome Sequence of Johnsonella ignava ATCC 51276.</title>
        <authorList>
            <consortium name="The Broad Institute Genome Sequencing Platform"/>
            <person name="Earl A."/>
            <person name="Ward D."/>
            <person name="Feldgarden M."/>
            <person name="Gevers D."/>
            <person name="Izard J."/>
            <person name="Blanton J.M."/>
            <person name="Baranova O.V."/>
            <person name="Dewhirst F.E."/>
            <person name="Young S.K."/>
            <person name="Zeng Q."/>
            <person name="Gargeya S."/>
            <person name="Fitzgerald M."/>
            <person name="Haas B."/>
            <person name="Abouelleil A."/>
            <person name="Alvarado L."/>
            <person name="Arachchi H.M."/>
            <person name="Berlin A."/>
            <person name="Brown A."/>
            <person name="Chapman S.B."/>
            <person name="Chen Z."/>
            <person name="Dunbar C."/>
            <person name="Freedman E."/>
            <person name="Gearin G."/>
            <person name="Gellesch M."/>
            <person name="Goldberg J."/>
            <person name="Griggs A."/>
            <person name="Gujja S."/>
            <person name="Heiman D."/>
            <person name="Howarth C."/>
            <person name="Larson L."/>
            <person name="Lui A."/>
            <person name="MacDonald P.J.P."/>
            <person name="Montmayeur A."/>
            <person name="Murphy C."/>
            <person name="Neiman D."/>
            <person name="Pearson M."/>
            <person name="Priest M."/>
            <person name="Roberts A."/>
            <person name="Saif S."/>
            <person name="Shea T."/>
            <person name="Shenoy N."/>
            <person name="Sisk P."/>
            <person name="Stolte C."/>
            <person name="Sykes S."/>
            <person name="Wortman J."/>
            <person name="Nusbaum C."/>
            <person name="Birren B."/>
        </authorList>
    </citation>
    <scope>NUCLEOTIDE SEQUENCE [LARGE SCALE GENOMIC DNA]</scope>
    <source>
        <strain evidence="3 4">ATCC 51276</strain>
    </source>
</reference>
<feature type="binding site" evidence="2">
    <location>
        <begin position="200"/>
        <end position="202"/>
    </location>
    <ligand>
        <name>substrate</name>
    </ligand>
</feature>
<dbReference type="STRING" id="679200.HMPREF9333_00302"/>
<dbReference type="RefSeq" id="WP_005539320.1">
    <property type="nucleotide sequence ID" value="NZ_JH378829.1"/>
</dbReference>
<feature type="binding site" evidence="2">
    <location>
        <position position="77"/>
    </location>
    <ligand>
        <name>substrate</name>
    </ligand>
</feature>
<dbReference type="HOGENOM" id="CLU_038505_1_1_9"/>
<dbReference type="PANTHER" id="PTHR10291:SF0">
    <property type="entry name" value="DEHYDRODOLICHYL DIPHOSPHATE SYNTHASE 2"/>
    <property type="match status" value="1"/>
</dbReference>
<sequence length="246" mass="27931">MGNNNIEIDSAGGDLKIPRHIAIILDGNGRWAKSRNLPRAAGHKAGCETLEGIVEDCVRLGVEYLTVYGFSTENWKRSEQEISALMALFRFYMVKLVKVANDNNVKVRMIGDKSRFDADIRQGIDKLILSTKDNTGMTFTFAVNYGSRDELTRAFKKLMSDCFNGKFEIEDVNSGLIDNYLDTAGIPDPDLLIRTSGELRISNFLLWQIAYSEIYVTDTYWPDFNKAELIKAIAEYSRRERRFGGR</sequence>
<comment type="function">
    <text evidence="2">Catalyzes the condensation of isopentenyl diphosphate (IPP) with allylic pyrophosphates generating different type of terpenoids.</text>
</comment>
<dbReference type="OrthoDB" id="4191603at2"/>
<feature type="binding site" evidence="2">
    <location>
        <position position="31"/>
    </location>
    <ligand>
        <name>substrate</name>
    </ligand>
</feature>
<feature type="binding site" evidence="2">
    <location>
        <position position="213"/>
    </location>
    <ligand>
        <name>Mg(2+)</name>
        <dbReference type="ChEBI" id="CHEBI:18420"/>
    </ligand>
</feature>
<feature type="binding site" evidence="2">
    <location>
        <position position="39"/>
    </location>
    <ligand>
        <name>substrate</name>
    </ligand>
</feature>
<comment type="cofactor">
    <cofactor evidence="2">
        <name>Mg(2+)</name>
        <dbReference type="ChEBI" id="CHEBI:18420"/>
    </cofactor>
    <text evidence="2">Binds 2 magnesium ions per subunit.</text>
</comment>
<dbReference type="HAMAP" id="MF_01139">
    <property type="entry name" value="ISPT"/>
    <property type="match status" value="1"/>
</dbReference>
<name>G5GFG3_9FIRM</name>
<protein>
    <recommendedName>
        <fullName evidence="2">Isoprenyl transferase</fullName>
        <ecNumber evidence="2">2.5.1.-</ecNumber>
    </recommendedName>
</protein>
<dbReference type="PANTHER" id="PTHR10291">
    <property type="entry name" value="DEHYDRODOLICHYL DIPHOSPHATE SYNTHASE FAMILY MEMBER"/>
    <property type="match status" value="1"/>
</dbReference>
<dbReference type="CDD" id="cd00475">
    <property type="entry name" value="Cis_IPPS"/>
    <property type="match status" value="1"/>
</dbReference>
<dbReference type="eggNOG" id="COG0020">
    <property type="taxonomic scope" value="Bacteria"/>
</dbReference>
<dbReference type="SUPFAM" id="SSF64005">
    <property type="entry name" value="Undecaprenyl diphosphate synthase"/>
    <property type="match status" value="1"/>
</dbReference>
<dbReference type="EMBL" id="ACZL01000007">
    <property type="protein sequence ID" value="EHI56440.1"/>
    <property type="molecule type" value="Genomic_DNA"/>
</dbReference>
<dbReference type="PATRIC" id="fig|679200.3.peg.324"/>
<dbReference type="InterPro" id="IPR036424">
    <property type="entry name" value="UPP_synth-like_sf"/>
</dbReference>
<dbReference type="AlphaFoldDB" id="G5GFG3"/>
<dbReference type="Proteomes" id="UP000003011">
    <property type="component" value="Unassembled WGS sequence"/>
</dbReference>
<dbReference type="GO" id="GO:0045547">
    <property type="term" value="F:ditrans,polycis-polyprenyl diphosphate synthase [(2E,6E)-farnesyl diphosphate specific] activity"/>
    <property type="evidence" value="ECO:0007669"/>
    <property type="project" value="TreeGrafter"/>
</dbReference>
<proteinExistence type="inferred from homology"/>
<dbReference type="EC" id="2.5.1.-" evidence="2"/>
<keyword evidence="4" id="KW-1185">Reference proteome</keyword>
<dbReference type="NCBIfam" id="TIGR00055">
    <property type="entry name" value="uppS"/>
    <property type="match status" value="1"/>
</dbReference>
<evidence type="ECO:0000313" key="3">
    <source>
        <dbReference type="EMBL" id="EHI56440.1"/>
    </source>
</evidence>
<gene>
    <name evidence="3" type="ORF">HMPREF9333_00302</name>
</gene>
<dbReference type="FunFam" id="3.40.1180.10:FF:000001">
    <property type="entry name" value="(2E,6E)-farnesyl-diphosphate-specific ditrans,polycis-undecaprenyl-diphosphate synthase"/>
    <property type="match status" value="1"/>
</dbReference>
<feature type="binding site" evidence="2">
    <location>
        <position position="43"/>
    </location>
    <ligand>
        <name>substrate</name>
    </ligand>
</feature>
<comment type="subunit">
    <text evidence="2">Homodimer.</text>
</comment>
<dbReference type="Gene3D" id="3.40.1180.10">
    <property type="entry name" value="Decaprenyl diphosphate synthase-like"/>
    <property type="match status" value="1"/>
</dbReference>
<dbReference type="GO" id="GO:0016094">
    <property type="term" value="P:polyprenol biosynthetic process"/>
    <property type="evidence" value="ECO:0007669"/>
    <property type="project" value="TreeGrafter"/>
</dbReference>
<feature type="binding site" evidence="2">
    <location>
        <begin position="71"/>
        <end position="73"/>
    </location>
    <ligand>
        <name>substrate</name>
    </ligand>
</feature>
<keyword evidence="2" id="KW-0479">Metal-binding</keyword>
<feature type="binding site" evidence="2">
    <location>
        <position position="75"/>
    </location>
    <ligand>
        <name>substrate</name>
    </ligand>
</feature>
<dbReference type="InterPro" id="IPR018520">
    <property type="entry name" value="UPP_synth-like_CS"/>
</dbReference>
<accession>G5GFG3</accession>
<evidence type="ECO:0000313" key="4">
    <source>
        <dbReference type="Proteomes" id="UP000003011"/>
    </source>
</evidence>
<evidence type="ECO:0000256" key="2">
    <source>
        <dbReference type="HAMAP-Rule" id="MF_01139"/>
    </source>
</evidence>
<dbReference type="PROSITE" id="PS01066">
    <property type="entry name" value="UPP_SYNTHASE"/>
    <property type="match status" value="1"/>
</dbReference>
<organism evidence="3 4">
    <name type="scientific">Johnsonella ignava ATCC 51276</name>
    <dbReference type="NCBI Taxonomy" id="679200"/>
    <lineage>
        <taxon>Bacteria</taxon>
        <taxon>Bacillati</taxon>
        <taxon>Bacillota</taxon>
        <taxon>Clostridia</taxon>
        <taxon>Lachnospirales</taxon>
        <taxon>Lachnospiraceae</taxon>
        <taxon>Johnsonella</taxon>
    </lineage>
</organism>
<dbReference type="InterPro" id="IPR001441">
    <property type="entry name" value="UPP_synth-like"/>
</dbReference>
<dbReference type="NCBIfam" id="NF011405">
    <property type="entry name" value="PRK14830.1"/>
    <property type="match status" value="1"/>
</dbReference>
<comment type="similarity">
    <text evidence="2">Belongs to the UPP synthase family.</text>
</comment>
<comment type="caution">
    <text evidence="3">The sequence shown here is derived from an EMBL/GenBank/DDBJ whole genome shotgun (WGS) entry which is preliminary data.</text>
</comment>
<feature type="binding site" evidence="2">
    <location>
        <position position="26"/>
    </location>
    <ligand>
        <name>Mg(2+)</name>
        <dbReference type="ChEBI" id="CHEBI:18420"/>
    </ligand>
</feature>
<dbReference type="GO" id="GO:0000287">
    <property type="term" value="F:magnesium ion binding"/>
    <property type="evidence" value="ECO:0007669"/>
    <property type="project" value="UniProtKB-UniRule"/>
</dbReference>